<feature type="transmembrane region" description="Helical" evidence="1">
    <location>
        <begin position="85"/>
        <end position="105"/>
    </location>
</feature>
<dbReference type="RefSeq" id="YP_008858679.1">
    <property type="nucleotide sequence ID" value="NC_022980.1"/>
</dbReference>
<keyword evidence="1" id="KW-1133">Transmembrane helix</keyword>
<gene>
    <name evidence="2" type="ORF">DAVIES_44</name>
</gene>
<dbReference type="GeneID" id="18989746"/>
<dbReference type="OrthoDB" id="35166at10239"/>
<feature type="transmembrane region" description="Helical" evidence="1">
    <location>
        <begin position="32"/>
        <end position="50"/>
    </location>
</feature>
<feature type="transmembrane region" description="Helical" evidence="1">
    <location>
        <begin position="195"/>
        <end position="213"/>
    </location>
</feature>
<evidence type="ECO:0000313" key="2">
    <source>
        <dbReference type="EMBL" id="AGR47574.1"/>
    </source>
</evidence>
<protein>
    <submittedName>
        <fullName evidence="2">Membrane protein</fullName>
    </submittedName>
</protein>
<dbReference type="EMBL" id="KC595518">
    <property type="protein sequence ID" value="AGR47574.1"/>
    <property type="molecule type" value="Genomic_DNA"/>
</dbReference>
<proteinExistence type="predicted"/>
<dbReference type="KEGG" id="vg:18989746"/>
<keyword evidence="3" id="KW-1185">Reference proteome</keyword>
<keyword evidence="1" id="KW-0472">Membrane</keyword>
<sequence length="219" mass="25181">MDILLYLVFGVLDQMAVMIIAFKMFRFPVLSYIRDFLLIAFVLSLISYFNRFILDIPQYDAAIQYIVLVVFFRRMFEFRLYEASLVVATGCAIFTCIKVVTLSLFLKTSVLSLDDLVHLTGLKMMLIQLLVDVLVVVAAWLVKKLNMGYSFMSQPPHNLNYKLKKSMLSYLLIVAAGLVVFVMTTFSFAISQVNLFVTLAYGVIPLFILLWLLTKRDYQ</sequence>
<evidence type="ECO:0000256" key="1">
    <source>
        <dbReference type="SAM" id="Phobius"/>
    </source>
</evidence>
<reference evidence="2 3" key="1">
    <citation type="journal article" date="2013" name="Genome Announc.">
        <title>Complete Genome Sequences of Five Paenibacillus larvae Bacteriophages.</title>
        <authorList>
            <person name="Sheflo M.A."/>
            <person name="Gardner A.V."/>
            <person name="Merrill B.D."/>
            <person name="Fisher J.N."/>
            <person name="Lunt B.L."/>
            <person name="Breakwell D.P."/>
            <person name="Grose J.H."/>
            <person name="Burnett S.H."/>
        </authorList>
    </citation>
    <scope>NUCLEOTIDE SEQUENCE [LARGE SCALE GENOMIC DNA]</scope>
</reference>
<feature type="transmembrane region" description="Helical" evidence="1">
    <location>
        <begin position="125"/>
        <end position="142"/>
    </location>
</feature>
<feature type="transmembrane region" description="Helical" evidence="1">
    <location>
        <begin position="6"/>
        <end position="25"/>
    </location>
</feature>
<keyword evidence="1" id="KW-0812">Transmembrane</keyword>
<accession>S5MCH4</accession>
<organism evidence="2 3">
    <name type="scientific">Brevibacillus phage Davies</name>
    <dbReference type="NCBI Taxonomy" id="1296662"/>
    <lineage>
        <taxon>Viruses</taxon>
        <taxon>Duplodnaviria</taxon>
        <taxon>Heunggongvirae</taxon>
        <taxon>Uroviricota</taxon>
        <taxon>Caudoviricetes</taxon>
        <taxon>Abouovirus</taxon>
        <taxon>Abouovirus davies</taxon>
    </lineage>
</organism>
<evidence type="ECO:0000313" key="3">
    <source>
        <dbReference type="Proteomes" id="UP000015095"/>
    </source>
</evidence>
<feature type="transmembrane region" description="Helical" evidence="1">
    <location>
        <begin position="168"/>
        <end position="189"/>
    </location>
</feature>
<dbReference type="Proteomes" id="UP000015095">
    <property type="component" value="Segment"/>
</dbReference>
<name>S5MCH4_9CAUD</name>